<dbReference type="RefSeq" id="WP_057099268.1">
    <property type="nucleotide sequence ID" value="NZ_JAHPYS010000012.1"/>
</dbReference>
<name>A0A0P0LBQ6_PHOVU</name>
<accession>A0A0P0LBQ6</accession>
<dbReference type="PATRIC" id="fig|821.40.peg.3945"/>
<dbReference type="Pfam" id="PF07693">
    <property type="entry name" value="KAP_NTPase"/>
    <property type="match status" value="1"/>
</dbReference>
<dbReference type="Gene3D" id="3.40.50.300">
    <property type="entry name" value="P-loop containing nucleotide triphosphate hydrolases"/>
    <property type="match status" value="1"/>
</dbReference>
<dbReference type="EMBL" id="JAHPYS010000012">
    <property type="protein sequence ID" value="MBU9138609.1"/>
    <property type="molecule type" value="Genomic_DNA"/>
</dbReference>
<dbReference type="PANTHER" id="PTHR22674:SF6">
    <property type="entry name" value="NTPASE KAP FAMILY P-LOOP DOMAIN-CONTAINING PROTEIN 1"/>
    <property type="match status" value="1"/>
</dbReference>
<reference evidence="2 4" key="2">
    <citation type="journal article" date="2016" name="Genome Biol. Evol.">
        <title>Extensive mobilome-driven genome diversification in mouse gut-associated Bacteroides vulgatus mpk.</title>
        <authorList>
            <person name="Lange A."/>
            <person name="Beier S."/>
            <person name="Steimle A."/>
            <person name="Autenrieth I.B."/>
            <person name="Huson D.H."/>
            <person name="Frick J.S."/>
        </authorList>
    </citation>
    <scope>NUCLEOTIDE SEQUENCE [LARGE SCALE GENOMIC DNA]</scope>
    <source>
        <strain evidence="2">Mpk</strain>
        <strain evidence="4">mpk</strain>
    </source>
</reference>
<sequence>MWSDNETTQDLLGYQVHADLLKKIILNDDMLPISIGVFGNWGSGKSSLMLLLQQSLHEWEKSQHKKDHKIILQVYFNSWQFESYDSTKLTMIESILEALDKDINKRKDVFERVDDFLKRIKFLKVGVFILKKAFDNLTPDWLKNWLPTKEELDKITDKDKYNNLLEDIQKGNTSKFIATFRELFEKLVDDIGYKAVVVYIDDLDRCDPKRIIGCLEAVKLFVNVKKTAFIIGADERIIEYAISQHYPIQMKKEDISSPFSDYLEKLIQLPYKLPRLSDNEQETYITLLLCKNHLNDIHFNEIHQKYLEFRKTDKHSKYNIDDIKADVTPNKNIDFHEVEYRLPTVPLIKRFLNGNPRQLKRFLNTLYVRQELAEVAGFTDIRPEVLTKLMVLEYNTLYNSRFEELYKLQNANGGVLPLDDVEQEAKTENGIQNPQWKDNWSSDYLKQWLSSDPSLKDINLQNYFWVARDALKNEKPIASLVTNKVMLLFRKLCTLQTSSVMKRDLPEIIKACDDSEKDMIIYLINDNLRKDPKSENCWRILNCDENNLLFGDKIDRLKLLFSNIKTEDIDTKADIFFVRMLPLSNEIHNYINSLPKANPLTKAIERKIQK</sequence>
<proteinExistence type="predicted"/>
<dbReference type="AlphaFoldDB" id="A0A0P0LBQ6"/>
<organism evidence="2 4">
    <name type="scientific">Phocaeicola vulgatus</name>
    <name type="common">Bacteroides vulgatus</name>
    <dbReference type="NCBI Taxonomy" id="821"/>
    <lineage>
        <taxon>Bacteria</taxon>
        <taxon>Pseudomonadati</taxon>
        <taxon>Bacteroidota</taxon>
        <taxon>Bacteroidia</taxon>
        <taxon>Bacteroidales</taxon>
        <taxon>Bacteroidaceae</taxon>
        <taxon>Phocaeicola</taxon>
    </lineage>
</organism>
<dbReference type="PANTHER" id="PTHR22674">
    <property type="entry name" value="NTPASE, KAP FAMILY P-LOOP DOMAIN-CONTAINING 1"/>
    <property type="match status" value="1"/>
</dbReference>
<feature type="domain" description="KAP NTPase" evidence="1">
    <location>
        <begin position="16"/>
        <end position="372"/>
    </location>
</feature>
<dbReference type="EMBL" id="CP013020">
    <property type="protein sequence ID" value="ALK85843.1"/>
    <property type="molecule type" value="Genomic_DNA"/>
</dbReference>
<dbReference type="InterPro" id="IPR052754">
    <property type="entry name" value="NTPase_KAP_P-loop"/>
</dbReference>
<protein>
    <submittedName>
        <fullName evidence="3">KAP family NTPase</fullName>
    </submittedName>
    <submittedName>
        <fullName evidence="2">Phage T7 exclusion protein</fullName>
    </submittedName>
</protein>
<dbReference type="Proteomes" id="UP000061587">
    <property type="component" value="Chromosome"/>
</dbReference>
<dbReference type="SUPFAM" id="SSF52540">
    <property type="entry name" value="P-loop containing nucleoside triphosphate hydrolases"/>
    <property type="match status" value="1"/>
</dbReference>
<evidence type="ECO:0000313" key="4">
    <source>
        <dbReference type="Proteomes" id="UP000061587"/>
    </source>
</evidence>
<reference evidence="3" key="3">
    <citation type="submission" date="2021-06" db="EMBL/GenBank/DDBJ databases">
        <title>Collection of gut derived symbiotic bacterial strains cultured from healthy donors.</title>
        <authorList>
            <person name="Lin H."/>
            <person name="Littmann E."/>
            <person name="Pamer E.G."/>
        </authorList>
    </citation>
    <scope>NUCLEOTIDE SEQUENCE</scope>
    <source>
        <strain evidence="3">MSK.6.33</strain>
    </source>
</reference>
<evidence type="ECO:0000313" key="3">
    <source>
        <dbReference type="EMBL" id="MBU9138609.1"/>
    </source>
</evidence>
<evidence type="ECO:0000259" key="1">
    <source>
        <dbReference type="Pfam" id="PF07693"/>
    </source>
</evidence>
<dbReference type="InterPro" id="IPR011646">
    <property type="entry name" value="KAP_P-loop"/>
</dbReference>
<evidence type="ECO:0000313" key="2">
    <source>
        <dbReference type="EMBL" id="ALK85843.1"/>
    </source>
</evidence>
<dbReference type="InterPro" id="IPR027417">
    <property type="entry name" value="P-loop_NTPase"/>
</dbReference>
<reference evidence="4" key="1">
    <citation type="submission" date="2015-10" db="EMBL/GenBank/DDBJ databases">
        <title>Extensive mobilome-driven genome diversification in gut-associated Bacteroides vulgatus mpk.</title>
        <authorList>
            <person name="Beier S."/>
            <person name="Lange A."/>
            <person name="Huson D.H."/>
            <person name="Frick J.-S."/>
            <person name="Autenrieth I.B."/>
        </authorList>
    </citation>
    <scope>NUCLEOTIDE SEQUENCE [LARGE SCALE GENOMIC DNA]</scope>
    <source>
        <strain evidence="4">mpk</strain>
    </source>
</reference>
<gene>
    <name evidence="2" type="ORF">BvMPK_3273</name>
    <name evidence="3" type="ORF">KTG10_07560</name>
</gene>
<dbReference type="Proteomes" id="UP000736888">
    <property type="component" value="Unassembled WGS sequence"/>
</dbReference>